<keyword evidence="3" id="KW-1185">Reference proteome</keyword>
<dbReference type="CDD" id="cd00090">
    <property type="entry name" value="HTH_ARSR"/>
    <property type="match status" value="1"/>
</dbReference>
<dbReference type="EMBL" id="WKJD01000012">
    <property type="protein sequence ID" value="MRX43963.1"/>
    <property type="molecule type" value="Genomic_DNA"/>
</dbReference>
<name>A0A6L5R1Q6_9MICO</name>
<dbReference type="RefSeq" id="WP_154346194.1">
    <property type="nucleotide sequence ID" value="NZ_WKJD01000012.1"/>
</dbReference>
<protein>
    <submittedName>
        <fullName evidence="2">Helix-turn-helix domain-containing protein</fullName>
    </submittedName>
</protein>
<reference evidence="2 3" key="1">
    <citation type="submission" date="2019-11" db="EMBL/GenBank/DDBJ databases">
        <title>Agromyces kandeliae sp. nov., isolated from mangrove soil.</title>
        <authorList>
            <person name="Wang R."/>
        </authorList>
    </citation>
    <scope>NUCLEOTIDE SEQUENCE [LARGE SCALE GENOMIC DNA]</scope>
    <source>
        <strain evidence="2 3">Q22</strain>
    </source>
</reference>
<accession>A0A6L5R1Q6</accession>
<dbReference type="GO" id="GO:0003700">
    <property type="term" value="F:DNA-binding transcription factor activity"/>
    <property type="evidence" value="ECO:0007669"/>
    <property type="project" value="InterPro"/>
</dbReference>
<dbReference type="PANTHER" id="PTHR38600:SF2">
    <property type="entry name" value="SLL0088 PROTEIN"/>
    <property type="match status" value="1"/>
</dbReference>
<dbReference type="InterPro" id="IPR011991">
    <property type="entry name" value="ArsR-like_HTH"/>
</dbReference>
<dbReference type="InterPro" id="IPR036388">
    <property type="entry name" value="WH-like_DNA-bd_sf"/>
</dbReference>
<evidence type="ECO:0000313" key="3">
    <source>
        <dbReference type="Proteomes" id="UP000476511"/>
    </source>
</evidence>
<dbReference type="Gene3D" id="1.10.10.10">
    <property type="entry name" value="Winged helix-like DNA-binding domain superfamily/Winged helix DNA-binding domain"/>
    <property type="match status" value="1"/>
</dbReference>
<organism evidence="2 3">
    <name type="scientific">Agromyces kandeliae</name>
    <dbReference type="NCBI Taxonomy" id="2666141"/>
    <lineage>
        <taxon>Bacteria</taxon>
        <taxon>Bacillati</taxon>
        <taxon>Actinomycetota</taxon>
        <taxon>Actinomycetes</taxon>
        <taxon>Micrococcales</taxon>
        <taxon>Microbacteriaceae</taxon>
        <taxon>Agromyces</taxon>
    </lineage>
</organism>
<feature type="domain" description="HTH arsR-type" evidence="1">
    <location>
        <begin position="29"/>
        <end position="112"/>
    </location>
</feature>
<gene>
    <name evidence="2" type="ORF">GJR97_09520</name>
</gene>
<dbReference type="AlphaFoldDB" id="A0A6L5R1Q6"/>
<sequence>MVYSAGGSGPRAPVGVGVDHDADAARLDAVFAALSHRSRRDLVVYLAARADSPRMSQVAVDRGVSPQLLNKHTAALEKAGLVRRVGDGRERRLVLDTVALAEAQQWIGRAREYWTARLDALDSYIANLEDDSDA</sequence>
<dbReference type="SUPFAM" id="SSF46785">
    <property type="entry name" value="Winged helix' DNA-binding domain"/>
    <property type="match status" value="1"/>
</dbReference>
<evidence type="ECO:0000313" key="2">
    <source>
        <dbReference type="EMBL" id="MRX43963.1"/>
    </source>
</evidence>
<comment type="caution">
    <text evidence="2">The sequence shown here is derived from an EMBL/GenBank/DDBJ whole genome shotgun (WGS) entry which is preliminary data.</text>
</comment>
<dbReference type="InterPro" id="IPR036390">
    <property type="entry name" value="WH_DNA-bd_sf"/>
</dbReference>
<evidence type="ECO:0000259" key="1">
    <source>
        <dbReference type="SMART" id="SM00418"/>
    </source>
</evidence>
<proteinExistence type="predicted"/>
<dbReference type="PANTHER" id="PTHR38600">
    <property type="entry name" value="TRANSCRIPTIONAL REGULATORY PROTEIN"/>
    <property type="match status" value="1"/>
</dbReference>
<dbReference type="SMART" id="SM00418">
    <property type="entry name" value="HTH_ARSR"/>
    <property type="match status" value="1"/>
</dbReference>
<dbReference type="Proteomes" id="UP000476511">
    <property type="component" value="Unassembled WGS sequence"/>
</dbReference>
<dbReference type="InterPro" id="IPR001845">
    <property type="entry name" value="HTH_ArsR_DNA-bd_dom"/>
</dbReference>